<keyword evidence="4" id="KW-1185">Reference proteome</keyword>
<evidence type="ECO:0000313" key="4">
    <source>
        <dbReference type="Proteomes" id="UP000239649"/>
    </source>
</evidence>
<feature type="region of interest" description="Disordered" evidence="2">
    <location>
        <begin position="1"/>
        <end position="50"/>
    </location>
</feature>
<feature type="compositionally biased region" description="Low complexity" evidence="2">
    <location>
        <begin position="217"/>
        <end position="227"/>
    </location>
</feature>
<dbReference type="GO" id="GO:0007165">
    <property type="term" value="P:signal transduction"/>
    <property type="evidence" value="ECO:0007669"/>
    <property type="project" value="TreeGrafter"/>
</dbReference>
<dbReference type="Pfam" id="PF05794">
    <property type="entry name" value="Tcp11"/>
    <property type="match status" value="1"/>
</dbReference>
<evidence type="ECO:0000256" key="1">
    <source>
        <dbReference type="ARBA" id="ARBA00010954"/>
    </source>
</evidence>
<protein>
    <submittedName>
        <fullName evidence="3">T-complex 11</fullName>
    </submittedName>
</protein>
<feature type="compositionally biased region" description="Low complexity" evidence="2">
    <location>
        <begin position="621"/>
        <end position="638"/>
    </location>
</feature>
<dbReference type="EMBL" id="LHPF02000008">
    <property type="protein sequence ID" value="PSC72950.1"/>
    <property type="molecule type" value="Genomic_DNA"/>
</dbReference>
<accession>A0A2P6VFT5</accession>
<dbReference type="AlphaFoldDB" id="A0A2P6VFT5"/>
<proteinExistence type="inferred from homology"/>
<feature type="compositionally biased region" description="Low complexity" evidence="2">
    <location>
        <begin position="18"/>
        <end position="50"/>
    </location>
</feature>
<dbReference type="PANTHER" id="PTHR12832">
    <property type="entry name" value="TESTIS-SPECIFIC PROTEIN PBS13 T-COMPLEX 11"/>
    <property type="match status" value="1"/>
</dbReference>
<dbReference type="STRING" id="554055.A0A2P6VFT5"/>
<dbReference type="OrthoDB" id="10635177at2759"/>
<organism evidence="3 4">
    <name type="scientific">Micractinium conductrix</name>
    <dbReference type="NCBI Taxonomy" id="554055"/>
    <lineage>
        <taxon>Eukaryota</taxon>
        <taxon>Viridiplantae</taxon>
        <taxon>Chlorophyta</taxon>
        <taxon>core chlorophytes</taxon>
        <taxon>Trebouxiophyceae</taxon>
        <taxon>Chlorellales</taxon>
        <taxon>Chlorellaceae</taxon>
        <taxon>Chlorella clade</taxon>
        <taxon>Micractinium</taxon>
    </lineage>
</organism>
<dbReference type="PANTHER" id="PTHR12832:SF11">
    <property type="entry name" value="LD23868P"/>
    <property type="match status" value="1"/>
</dbReference>
<gene>
    <name evidence="3" type="ORF">C2E20_3652</name>
</gene>
<comment type="caution">
    <text evidence="3">The sequence shown here is derived from an EMBL/GenBank/DDBJ whole genome shotgun (WGS) entry which is preliminary data.</text>
</comment>
<dbReference type="InterPro" id="IPR008862">
    <property type="entry name" value="Tcp11"/>
</dbReference>
<evidence type="ECO:0000256" key="2">
    <source>
        <dbReference type="SAM" id="MobiDB-lite"/>
    </source>
</evidence>
<evidence type="ECO:0000313" key="3">
    <source>
        <dbReference type="EMBL" id="PSC72950.1"/>
    </source>
</evidence>
<feature type="region of interest" description="Disordered" evidence="2">
    <location>
        <begin position="607"/>
        <end position="638"/>
    </location>
</feature>
<dbReference type="Proteomes" id="UP000239649">
    <property type="component" value="Unassembled WGS sequence"/>
</dbReference>
<feature type="region of interest" description="Disordered" evidence="2">
    <location>
        <begin position="336"/>
        <end position="375"/>
    </location>
</feature>
<name>A0A2P6VFT5_9CHLO</name>
<reference evidence="3 4" key="1">
    <citation type="journal article" date="2018" name="Plant J.">
        <title>Genome sequences of Chlorella sorokiniana UTEX 1602 and Micractinium conductrix SAG 241.80: implications to maltose excretion by a green alga.</title>
        <authorList>
            <person name="Arriola M.B."/>
            <person name="Velmurugan N."/>
            <person name="Zhang Y."/>
            <person name="Plunkett M.H."/>
            <person name="Hondzo H."/>
            <person name="Barney B.M."/>
        </authorList>
    </citation>
    <scope>NUCLEOTIDE SEQUENCE [LARGE SCALE GENOMIC DNA]</scope>
    <source>
        <strain evidence="3 4">SAG 241.80</strain>
    </source>
</reference>
<sequence>MLLAGQEGETVFLPPLEPEAAPGGASSRGAPARMAAGRRPAAASPSVAASPTGLPGESLAAIAAPPAEAAEALEALQGALASTVEAAFFDALADGLRRGETARLAALLVDARDQLGALLPQSQAAAVGQQQGGGGSSGEGQVLLAELQEKLDADYVSQRLQTFDAHYCAQAFDLLVHSIARLQAPARRAGTQAAYAQVAALFAAAAAAPEAAPVGQAGEAAPAAPAAPATPPEAEPVAAQQPSEDGERVLLRLSCSGEDVAVQLAPPAQVAEEGGPVQLRLTCSGEGVAVQLAPPPLVEPAAPAAAAPAPEGGGLSWELRLVPSSRGDGSVVAVMAPGGTPVLPSASQQSPTAGGGTSAPTGGGGGNGTPTGGGGGAAAIGEASVAAVVAAARFMHKQLGELRSDVAAAHLALLKEAILGSGSGVEYERQRYQRALHAAAGTHPGTSCEAAGGGAGAPAAPDLVATALPRTHAWLRQVLVEAPPLPPANPQHLDVPYSRACVSAGLLLLLQRPHAVSAADCPETLLLDLGAIVALQNELQRLCLLAASLLIVQQILASQRALPPAPEAAAMRQRLVRRMGVLLASGRPLEALVLELHQAVQVALAAARGGSGPGAEEGTEQGRQQQAQQQQQQQPAEVGVEVVRRMAEGIFSTEHTAYKRVQAGIAAAATALFRSAGGGAGGSPSGGGGGASATAAHWRLTLRGIGADALAPEVHRFAQAVDRLAAVSASVAHPVVYAPLLQQLLQDHSPLLQRRRH</sequence>
<comment type="similarity">
    <text evidence="1">Belongs to the TCP11 family.</text>
</comment>
<feature type="compositionally biased region" description="Gly residues" evidence="2">
    <location>
        <begin position="353"/>
        <end position="375"/>
    </location>
</feature>
<feature type="region of interest" description="Disordered" evidence="2">
    <location>
        <begin position="217"/>
        <end position="245"/>
    </location>
</feature>